<dbReference type="CDD" id="cd00200">
    <property type="entry name" value="WD40"/>
    <property type="match status" value="1"/>
</dbReference>
<dbReference type="InterPro" id="IPR019775">
    <property type="entry name" value="WD40_repeat_CS"/>
</dbReference>
<dbReference type="PROSITE" id="PS00678">
    <property type="entry name" value="WD_REPEATS_1"/>
    <property type="match status" value="1"/>
</dbReference>
<keyword evidence="2" id="KW-0677">Repeat</keyword>
<feature type="repeat" description="WD" evidence="5">
    <location>
        <begin position="184"/>
        <end position="225"/>
    </location>
</feature>
<sequence length="599" mass="68027">MIRNRAIIATLPRTQRGNPLVLGGDPKGKNFLYTNGNSVIIRDIRHPEISDIYTEHSSQTTVAKYSPSGFYICSGDITGKVRIWDTTQKEHILKAEYQPFVGMTKDIAWSHDSQRMVVVGEGREKFGHVISVDTGTSLGEIIGHSKQINSCDFRPKRPFKIITGSDDNFIAIYEGPPFKFKNQLNDHQKYVQSVRYASDGNFFASGGFDGKLCIFKNEGNEKVLEFNEHKGGIYGVCWPSSEDSNKIISCSGDKTTKLYDVNAQKCIQTWKFGNEVNDQQVSCLWQNEFILSVSLSGFINYLDERQENVVRIVKGQNKPITAFAYNDDIIYTGSCDGQIFYYDLNSNEGNTTKKQHSNQVESIFTGKNVIYSLGLDDKLKFISLETKEYMDQEVKLDSQPRAGVVTKDEYVIITCYQHLIIVKDFQVVYKEKVKYEGTCIAIGTDGNGEEVAIGSKDKKVFIYSFNDGKLEVKEKIEIVHRDAITALAYSPDFRCLAVCDKNRRVIIYRRDLNYQLNSEVDWSAHQATVNCLSWSSNSKQLISGSLDTNIIIWNIDEPLKQIQLRKCHPMSSITNIYWKNNQTIITTGHDSNIKIFTFE</sequence>
<comment type="caution">
    <text evidence="6">The sequence shown here is derived from an EMBL/GenBank/DDBJ whole genome shotgun (WGS) entry which is preliminary data.</text>
</comment>
<name>A0A443STG7_9ACAR</name>
<dbReference type="Gene3D" id="2.130.10.10">
    <property type="entry name" value="YVTN repeat-like/Quinoprotein amine dehydrogenase"/>
    <property type="match status" value="2"/>
</dbReference>
<dbReference type="Proteomes" id="UP000288716">
    <property type="component" value="Unassembled WGS sequence"/>
</dbReference>
<dbReference type="SUPFAM" id="SSF50998">
    <property type="entry name" value="Quinoprotein alcohol dehydrogenase-like"/>
    <property type="match status" value="1"/>
</dbReference>
<evidence type="ECO:0000313" key="7">
    <source>
        <dbReference type="Proteomes" id="UP000288716"/>
    </source>
</evidence>
<keyword evidence="1 5" id="KW-0853">WD repeat</keyword>
<comment type="similarity">
    <text evidence="3">Belongs to the WD repeat AIP1 family.</text>
</comment>
<dbReference type="OrthoDB" id="2306at2759"/>
<evidence type="ECO:0000256" key="3">
    <source>
        <dbReference type="ARBA" id="ARBA00038366"/>
    </source>
</evidence>
<dbReference type="EMBL" id="NCKV01000362">
    <property type="protein sequence ID" value="RWS30825.1"/>
    <property type="molecule type" value="Genomic_DNA"/>
</dbReference>
<reference evidence="6 7" key="1">
    <citation type="journal article" date="2018" name="Gigascience">
        <title>Genomes of trombidid mites reveal novel predicted allergens and laterally-transferred genes associated with secondary metabolism.</title>
        <authorList>
            <person name="Dong X."/>
            <person name="Chaisiri K."/>
            <person name="Xia D."/>
            <person name="Armstrong S.D."/>
            <person name="Fang Y."/>
            <person name="Donnelly M.J."/>
            <person name="Kadowaki T."/>
            <person name="McGarry J.W."/>
            <person name="Darby A.C."/>
            <person name="Makepeace B.L."/>
        </authorList>
    </citation>
    <scope>NUCLEOTIDE SEQUENCE [LARGE SCALE GENOMIC DNA]</scope>
    <source>
        <strain evidence="6">UoL-UT</strain>
    </source>
</reference>
<dbReference type="GO" id="GO:0051015">
    <property type="term" value="F:actin filament binding"/>
    <property type="evidence" value="ECO:0007669"/>
    <property type="project" value="TreeGrafter"/>
</dbReference>
<dbReference type="VEuPathDB" id="VectorBase:LDEU001217"/>
<protein>
    <recommendedName>
        <fullName evidence="4">Actin-interacting protein 1</fullName>
    </recommendedName>
</protein>
<dbReference type="InterPro" id="IPR001680">
    <property type="entry name" value="WD40_rpt"/>
</dbReference>
<dbReference type="GO" id="GO:0030834">
    <property type="term" value="P:regulation of actin filament depolymerization"/>
    <property type="evidence" value="ECO:0007669"/>
    <property type="project" value="UniProtKB-ARBA"/>
</dbReference>
<evidence type="ECO:0000256" key="2">
    <source>
        <dbReference type="ARBA" id="ARBA00022737"/>
    </source>
</evidence>
<accession>A0A443STG7</accession>
<evidence type="ECO:0000313" key="6">
    <source>
        <dbReference type="EMBL" id="RWS30825.1"/>
    </source>
</evidence>
<organism evidence="6 7">
    <name type="scientific">Leptotrombidium deliense</name>
    <dbReference type="NCBI Taxonomy" id="299467"/>
    <lineage>
        <taxon>Eukaryota</taxon>
        <taxon>Metazoa</taxon>
        <taxon>Ecdysozoa</taxon>
        <taxon>Arthropoda</taxon>
        <taxon>Chelicerata</taxon>
        <taxon>Arachnida</taxon>
        <taxon>Acari</taxon>
        <taxon>Acariformes</taxon>
        <taxon>Trombidiformes</taxon>
        <taxon>Prostigmata</taxon>
        <taxon>Anystina</taxon>
        <taxon>Parasitengona</taxon>
        <taxon>Trombiculoidea</taxon>
        <taxon>Trombiculidae</taxon>
        <taxon>Leptotrombidium</taxon>
    </lineage>
</organism>
<gene>
    <name evidence="6" type="ORF">B4U80_04310</name>
</gene>
<dbReference type="FunFam" id="2.130.10.10:FF:000167">
    <property type="entry name" value="Actin-interacting protein 1"/>
    <property type="match status" value="1"/>
</dbReference>
<evidence type="ECO:0000256" key="5">
    <source>
        <dbReference type="PROSITE-ProRule" id="PRU00221"/>
    </source>
</evidence>
<evidence type="ECO:0000256" key="1">
    <source>
        <dbReference type="ARBA" id="ARBA00022574"/>
    </source>
</evidence>
<dbReference type="SMART" id="SM00320">
    <property type="entry name" value="WD40"/>
    <property type="match status" value="9"/>
</dbReference>
<dbReference type="InterPro" id="IPR011047">
    <property type="entry name" value="Quinoprotein_ADH-like_sf"/>
</dbReference>
<feature type="repeat" description="WD" evidence="5">
    <location>
        <begin position="53"/>
        <end position="94"/>
    </location>
</feature>
<dbReference type="GO" id="GO:0030833">
    <property type="term" value="P:regulation of actin filament polymerization"/>
    <property type="evidence" value="ECO:0007669"/>
    <property type="project" value="UniProtKB-ARBA"/>
</dbReference>
<dbReference type="PROSITE" id="PS50294">
    <property type="entry name" value="WD_REPEATS_REGION"/>
    <property type="match status" value="2"/>
</dbReference>
<evidence type="ECO:0000256" key="4">
    <source>
        <dbReference type="ARBA" id="ARBA00067845"/>
    </source>
</evidence>
<dbReference type="Pfam" id="PF00400">
    <property type="entry name" value="WD40"/>
    <property type="match status" value="6"/>
</dbReference>
<dbReference type="GO" id="GO:0040011">
    <property type="term" value="P:locomotion"/>
    <property type="evidence" value="ECO:0007669"/>
    <property type="project" value="TreeGrafter"/>
</dbReference>
<dbReference type="GO" id="GO:0030042">
    <property type="term" value="P:actin filament depolymerization"/>
    <property type="evidence" value="ECO:0007669"/>
    <property type="project" value="TreeGrafter"/>
</dbReference>
<dbReference type="GO" id="GO:0045214">
    <property type="term" value="P:sarcomere organization"/>
    <property type="evidence" value="ECO:0007669"/>
    <property type="project" value="TreeGrafter"/>
</dbReference>
<dbReference type="AlphaFoldDB" id="A0A443STG7"/>
<dbReference type="PANTHER" id="PTHR19856">
    <property type="entry name" value="WD-REPEATCONTAINING PROTEIN WDR1"/>
    <property type="match status" value="1"/>
</dbReference>
<dbReference type="GO" id="GO:0030864">
    <property type="term" value="C:cortical actin cytoskeleton"/>
    <property type="evidence" value="ECO:0007669"/>
    <property type="project" value="TreeGrafter"/>
</dbReference>
<feature type="repeat" description="WD" evidence="5">
    <location>
        <begin position="522"/>
        <end position="556"/>
    </location>
</feature>
<proteinExistence type="inferred from homology"/>
<keyword evidence="7" id="KW-1185">Reference proteome</keyword>
<dbReference type="FunFam" id="2.130.10.10:FF:000102">
    <property type="entry name" value="Actin-interacting protein 1"/>
    <property type="match status" value="1"/>
</dbReference>
<dbReference type="PANTHER" id="PTHR19856:SF0">
    <property type="entry name" value="WD REPEAT-CONTAINING PROTEIN 1"/>
    <property type="match status" value="1"/>
</dbReference>
<dbReference type="PROSITE" id="PS50082">
    <property type="entry name" value="WD_REPEATS_2"/>
    <property type="match status" value="3"/>
</dbReference>
<dbReference type="InterPro" id="IPR015943">
    <property type="entry name" value="WD40/YVTN_repeat-like_dom_sf"/>
</dbReference>
<dbReference type="STRING" id="299467.A0A443STG7"/>